<feature type="transmembrane region" description="Helical" evidence="6">
    <location>
        <begin position="440"/>
        <end position="463"/>
    </location>
</feature>
<keyword evidence="8" id="KW-1185">Reference proteome</keyword>
<protein>
    <submittedName>
        <fullName evidence="7">Polysaccharide biosynthesis protein</fullName>
    </submittedName>
</protein>
<feature type="transmembrane region" description="Helical" evidence="6">
    <location>
        <begin position="404"/>
        <end position="428"/>
    </location>
</feature>
<accession>A0ABR9R300</accession>
<feature type="transmembrane region" description="Helical" evidence="6">
    <location>
        <begin position="165"/>
        <end position="182"/>
    </location>
</feature>
<feature type="transmembrane region" description="Helical" evidence="6">
    <location>
        <begin position="188"/>
        <end position="207"/>
    </location>
</feature>
<keyword evidence="3 6" id="KW-0812">Transmembrane</keyword>
<keyword evidence="2" id="KW-1003">Cell membrane</keyword>
<feature type="transmembrane region" description="Helical" evidence="6">
    <location>
        <begin position="21"/>
        <end position="42"/>
    </location>
</feature>
<evidence type="ECO:0000256" key="1">
    <source>
        <dbReference type="ARBA" id="ARBA00004651"/>
    </source>
</evidence>
<proteinExistence type="predicted"/>
<feature type="transmembrane region" description="Helical" evidence="6">
    <location>
        <begin position="337"/>
        <end position="357"/>
    </location>
</feature>
<name>A0ABR9R300_9FIRM</name>
<comment type="subcellular location">
    <subcellularLocation>
        <location evidence="1">Cell membrane</location>
        <topology evidence="1">Multi-pass membrane protein</topology>
    </subcellularLocation>
</comment>
<dbReference type="Proteomes" id="UP000768567">
    <property type="component" value="Unassembled WGS sequence"/>
</dbReference>
<evidence type="ECO:0000256" key="6">
    <source>
        <dbReference type="SAM" id="Phobius"/>
    </source>
</evidence>
<reference evidence="7 8" key="1">
    <citation type="submission" date="2020-10" db="EMBL/GenBank/DDBJ databases">
        <title>ChiBAC.</title>
        <authorList>
            <person name="Zenner C."/>
            <person name="Hitch T.C.A."/>
            <person name="Clavel T."/>
        </authorList>
    </citation>
    <scope>NUCLEOTIDE SEQUENCE [LARGE SCALE GENOMIC DNA]</scope>
    <source>
        <strain evidence="7 8">DSM 109015</strain>
    </source>
</reference>
<evidence type="ECO:0000313" key="8">
    <source>
        <dbReference type="Proteomes" id="UP000768567"/>
    </source>
</evidence>
<dbReference type="PANTHER" id="PTHR30250:SF26">
    <property type="entry name" value="PSMA PROTEIN"/>
    <property type="match status" value="1"/>
</dbReference>
<evidence type="ECO:0000256" key="4">
    <source>
        <dbReference type="ARBA" id="ARBA00022989"/>
    </source>
</evidence>
<dbReference type="PANTHER" id="PTHR30250">
    <property type="entry name" value="PST FAMILY PREDICTED COLANIC ACID TRANSPORTER"/>
    <property type="match status" value="1"/>
</dbReference>
<evidence type="ECO:0000256" key="5">
    <source>
        <dbReference type="ARBA" id="ARBA00023136"/>
    </source>
</evidence>
<evidence type="ECO:0000313" key="7">
    <source>
        <dbReference type="EMBL" id="MBE5037491.1"/>
    </source>
</evidence>
<feature type="transmembrane region" description="Helical" evidence="6">
    <location>
        <begin position="469"/>
        <end position="489"/>
    </location>
</feature>
<feature type="transmembrane region" description="Helical" evidence="6">
    <location>
        <begin position="124"/>
        <end position="144"/>
    </location>
</feature>
<dbReference type="EMBL" id="JADCKC010000002">
    <property type="protein sequence ID" value="MBE5037491.1"/>
    <property type="molecule type" value="Genomic_DNA"/>
</dbReference>
<keyword evidence="4 6" id="KW-1133">Transmembrane helix</keyword>
<dbReference type="InterPro" id="IPR050833">
    <property type="entry name" value="Poly_Biosynth_Transport"/>
</dbReference>
<dbReference type="RefSeq" id="WP_193500874.1">
    <property type="nucleotide sequence ID" value="NZ_JADCKC010000002.1"/>
</dbReference>
<feature type="transmembrane region" description="Helical" evidence="6">
    <location>
        <begin position="311"/>
        <end position="331"/>
    </location>
</feature>
<evidence type="ECO:0000256" key="2">
    <source>
        <dbReference type="ARBA" id="ARBA00022475"/>
    </source>
</evidence>
<feature type="transmembrane region" description="Helical" evidence="6">
    <location>
        <begin position="240"/>
        <end position="262"/>
    </location>
</feature>
<organism evidence="7 8">
    <name type="scientific">Gemmiger gallinarum</name>
    <dbReference type="NCBI Taxonomy" id="2779354"/>
    <lineage>
        <taxon>Bacteria</taxon>
        <taxon>Bacillati</taxon>
        <taxon>Bacillota</taxon>
        <taxon>Clostridia</taxon>
        <taxon>Eubacteriales</taxon>
        <taxon>Gemmiger</taxon>
    </lineage>
</organism>
<evidence type="ECO:0000256" key="3">
    <source>
        <dbReference type="ARBA" id="ARBA00022692"/>
    </source>
</evidence>
<sequence length="524" mass="58777">MKFERTQNATKNIIAGVSLKLYQIIVPFLMRTVMIYTLGIQYLGLNTLFSSVLQVLNLAELGVGSAMVYSMYRPIVENDRKKICALLQLYHLYYRIIGCAILAIGLAILPFIPNLVKGDVPDGINLYVLYLLNLLATVCTYLLYAYKSSLFMAHQRNDVISKVTFAVNTVQYLVQAALLLLFKNYYAYLIVSLVCGIAVNLVVALCASKTYPFYRPEGRLPSDEIRAINRKVRDLFTSKVGSVIVDSADTIVISAFLGLTVLAVYQNYFYILSSIAGFIAIIFSSCSAGIGNSLIVETEAKNFHDLKKFTFIIMWISGFCTAAMLCLYQPFMEIWVGSEYCLDYSIVICLGVYFYVLEINRLLNIYKDAAGLWHEDRWRPLVTALSNLAMNLLTVQFWGLYGVILSTVLSTLFIGMPWLLHNIFTTLFDRKRLSGYLRTLAGYTVVTAAICIVTCLVCSIPHWSAWPTFFFRAGVCVVLPNLLYLVIFARSPEFADSLLLADKITKGRIPPLAEFARKASGDGQ</sequence>
<gene>
    <name evidence="7" type="ORF">INF35_06815</name>
</gene>
<keyword evidence="5 6" id="KW-0472">Membrane</keyword>
<feature type="transmembrane region" description="Helical" evidence="6">
    <location>
        <begin position="92"/>
        <end position="112"/>
    </location>
</feature>
<feature type="transmembrane region" description="Helical" evidence="6">
    <location>
        <begin position="48"/>
        <end position="72"/>
    </location>
</feature>
<comment type="caution">
    <text evidence="7">The sequence shown here is derived from an EMBL/GenBank/DDBJ whole genome shotgun (WGS) entry which is preliminary data.</text>
</comment>
<feature type="transmembrane region" description="Helical" evidence="6">
    <location>
        <begin position="268"/>
        <end position="290"/>
    </location>
</feature>